<evidence type="ECO:0000256" key="1">
    <source>
        <dbReference type="SAM" id="Phobius"/>
    </source>
</evidence>
<keyword evidence="1" id="KW-0812">Transmembrane</keyword>
<feature type="transmembrane region" description="Helical" evidence="1">
    <location>
        <begin position="67"/>
        <end position="84"/>
    </location>
</feature>
<keyword evidence="1" id="KW-0472">Membrane</keyword>
<dbReference type="EMBL" id="CAFBNO010000090">
    <property type="protein sequence ID" value="CAB4962533.1"/>
    <property type="molecule type" value="Genomic_DNA"/>
</dbReference>
<dbReference type="Pfam" id="PF11239">
    <property type="entry name" value="DUF3040"/>
    <property type="match status" value="1"/>
</dbReference>
<dbReference type="InterPro" id="IPR021401">
    <property type="entry name" value="DUF3040"/>
</dbReference>
<name>A0A6J7L6K9_9ZZZZ</name>
<feature type="transmembrane region" description="Helical" evidence="1">
    <location>
        <begin position="42"/>
        <end position="61"/>
    </location>
</feature>
<accession>A0A6J7L6K9</accession>
<dbReference type="AlphaFoldDB" id="A0A6J7L6K9"/>
<gene>
    <name evidence="2" type="ORF">UFOPK3837_01149</name>
</gene>
<proteinExistence type="predicted"/>
<protein>
    <submittedName>
        <fullName evidence="2">Unannotated protein</fullName>
    </submittedName>
</protein>
<sequence length="91" mass="9404">MGLTDHERKALEELERSLLDGGGVREPRQASGSASELGPRRILVGVLISSVGLAGLLAAAITRVPLLGLLGFLVMGSGLVVASSRRRSSTP</sequence>
<keyword evidence="1" id="KW-1133">Transmembrane helix</keyword>
<reference evidence="2" key="1">
    <citation type="submission" date="2020-05" db="EMBL/GenBank/DDBJ databases">
        <authorList>
            <person name="Chiriac C."/>
            <person name="Salcher M."/>
            <person name="Ghai R."/>
            <person name="Kavagutti S V."/>
        </authorList>
    </citation>
    <scope>NUCLEOTIDE SEQUENCE</scope>
</reference>
<organism evidence="2">
    <name type="scientific">freshwater metagenome</name>
    <dbReference type="NCBI Taxonomy" id="449393"/>
    <lineage>
        <taxon>unclassified sequences</taxon>
        <taxon>metagenomes</taxon>
        <taxon>ecological metagenomes</taxon>
    </lineage>
</organism>
<evidence type="ECO:0000313" key="2">
    <source>
        <dbReference type="EMBL" id="CAB4962533.1"/>
    </source>
</evidence>